<dbReference type="Proteomes" id="UP001066276">
    <property type="component" value="Chromosome 1_1"/>
</dbReference>
<name>A0AAV7WPS8_PLEWA</name>
<dbReference type="GO" id="GO:0006508">
    <property type="term" value="P:proteolysis"/>
    <property type="evidence" value="ECO:0007669"/>
    <property type="project" value="InterPro"/>
</dbReference>
<dbReference type="EMBL" id="JANPWB010000001">
    <property type="protein sequence ID" value="KAJ1216097.1"/>
    <property type="molecule type" value="Genomic_DNA"/>
</dbReference>
<evidence type="ECO:0000256" key="4">
    <source>
        <dbReference type="SAM" id="MobiDB-lite"/>
    </source>
</evidence>
<organism evidence="6 7">
    <name type="scientific">Pleurodeles waltl</name>
    <name type="common">Iberian ribbed newt</name>
    <dbReference type="NCBI Taxonomy" id="8319"/>
    <lineage>
        <taxon>Eukaryota</taxon>
        <taxon>Metazoa</taxon>
        <taxon>Chordata</taxon>
        <taxon>Craniata</taxon>
        <taxon>Vertebrata</taxon>
        <taxon>Euteleostomi</taxon>
        <taxon>Amphibia</taxon>
        <taxon>Batrachia</taxon>
        <taxon>Caudata</taxon>
        <taxon>Salamandroidea</taxon>
        <taxon>Salamandridae</taxon>
        <taxon>Pleurodelinae</taxon>
        <taxon>Pleurodeles</taxon>
    </lineage>
</organism>
<dbReference type="PANTHER" id="PTHR37984:SF11">
    <property type="entry name" value="INTEGRASE CATALYTIC DOMAIN-CONTAINING PROTEIN"/>
    <property type="match status" value="1"/>
</dbReference>
<accession>A0AAV7WPS8</accession>
<evidence type="ECO:0000313" key="6">
    <source>
        <dbReference type="EMBL" id="KAJ1216097.1"/>
    </source>
</evidence>
<dbReference type="EC" id="3.1.26.4" evidence="2"/>
<dbReference type="PROSITE" id="PS50878">
    <property type="entry name" value="RT_POL"/>
    <property type="match status" value="1"/>
</dbReference>
<dbReference type="Gene3D" id="3.10.10.10">
    <property type="entry name" value="HIV Type 1 Reverse Transcriptase, subunit A, domain 1"/>
    <property type="match status" value="1"/>
</dbReference>
<dbReference type="CDD" id="cd01647">
    <property type="entry name" value="RT_LTR"/>
    <property type="match status" value="1"/>
</dbReference>
<dbReference type="Gene3D" id="2.40.70.10">
    <property type="entry name" value="Acid Proteases"/>
    <property type="match status" value="1"/>
</dbReference>
<dbReference type="PROSITE" id="PS00141">
    <property type="entry name" value="ASP_PROTEASE"/>
    <property type="match status" value="1"/>
</dbReference>
<evidence type="ECO:0000256" key="2">
    <source>
        <dbReference type="ARBA" id="ARBA00012180"/>
    </source>
</evidence>
<dbReference type="InterPro" id="IPR018061">
    <property type="entry name" value="Retropepsins"/>
</dbReference>
<feature type="compositionally biased region" description="Pro residues" evidence="4">
    <location>
        <begin position="1"/>
        <end position="24"/>
    </location>
</feature>
<comment type="caution">
    <text evidence="6">The sequence shown here is derived from an EMBL/GenBank/DDBJ whole genome shotgun (WGS) entry which is preliminary data.</text>
</comment>
<dbReference type="AlphaFoldDB" id="A0AAV7WPS8"/>
<dbReference type="InterPro" id="IPR021109">
    <property type="entry name" value="Peptidase_aspartic_dom_sf"/>
</dbReference>
<keyword evidence="7" id="KW-1185">Reference proteome</keyword>
<dbReference type="CDD" id="cd00303">
    <property type="entry name" value="retropepsin_like"/>
    <property type="match status" value="1"/>
</dbReference>
<dbReference type="InterPro" id="IPR000477">
    <property type="entry name" value="RT_dom"/>
</dbReference>
<dbReference type="Pfam" id="PF00077">
    <property type="entry name" value="RVP"/>
    <property type="match status" value="1"/>
</dbReference>
<evidence type="ECO:0000259" key="5">
    <source>
        <dbReference type="PROSITE" id="PS50878"/>
    </source>
</evidence>
<dbReference type="Gene3D" id="3.30.70.270">
    <property type="match status" value="1"/>
</dbReference>
<feature type="domain" description="Reverse transcriptase" evidence="5">
    <location>
        <begin position="516"/>
        <end position="695"/>
    </location>
</feature>
<comment type="similarity">
    <text evidence="1">Belongs to the beta type-B retroviral polymerase family. HERV class-II K(HML-2) pol subfamily.</text>
</comment>
<dbReference type="Pfam" id="PF00078">
    <property type="entry name" value="RVT_1"/>
    <property type="match status" value="1"/>
</dbReference>
<reference evidence="6" key="1">
    <citation type="journal article" date="2022" name="bioRxiv">
        <title>Sequencing and chromosome-scale assembly of the giantPleurodeles waltlgenome.</title>
        <authorList>
            <person name="Brown T."/>
            <person name="Elewa A."/>
            <person name="Iarovenko S."/>
            <person name="Subramanian E."/>
            <person name="Araus A.J."/>
            <person name="Petzold A."/>
            <person name="Susuki M."/>
            <person name="Suzuki K.-i.T."/>
            <person name="Hayashi T."/>
            <person name="Toyoda A."/>
            <person name="Oliveira C."/>
            <person name="Osipova E."/>
            <person name="Leigh N.D."/>
            <person name="Simon A."/>
            <person name="Yun M.H."/>
        </authorList>
    </citation>
    <scope>NUCLEOTIDE SEQUENCE</scope>
    <source>
        <strain evidence="6">20211129_DDA</strain>
        <tissue evidence="6">Liver</tissue>
    </source>
</reference>
<feature type="region of interest" description="Disordered" evidence="4">
    <location>
        <begin position="1"/>
        <end position="31"/>
    </location>
</feature>
<evidence type="ECO:0000313" key="7">
    <source>
        <dbReference type="Proteomes" id="UP001066276"/>
    </source>
</evidence>
<keyword evidence="3" id="KW-0378">Hydrolase</keyword>
<dbReference type="PANTHER" id="PTHR37984">
    <property type="entry name" value="PROTEIN CBG26694"/>
    <property type="match status" value="1"/>
</dbReference>
<sequence>MSAPPPDNANNANPPPPPGNPRLPAPLNNSVHSSITSLPPFSQLIDPATAAPRWRLWINRLENYFSATRETDGEVRRSVMLLMGGDELQELFDSLPDTGDRSDFPAAVTALNRYFDPQLNSDYERFKLRQAQQTEVESMDMFYARLRKLASSCTGLNQQEEIRAQIIQGCRSNALRKLILRQQGMSLDDILILARSHELSAVRADAMAAVRGQSLAAASSTRAVQVKEEQVEAIKTRPATPRKLNPSRPGERVCGSCGYEHRQNAGCPAKGQSCNRCGKANHFAKVCRSRRNKPGEPKGRDTNVRAVSKSVEDARDLTLASGPVGEEDDEEDIFVISFTGGKPGKRRPPPMSEVHVNGTLVSVLIDTGASVNVMDETLFKKLVPAPPLTMTATKIYNYGGKDPLPLKGTVEVAVSSGNRSTEAKFYVVAGDRGTLLGCHTAEDLELVFFARQVYDTQVECLLQEFPQLFEGLGRLKGRCIKLHIDPNVVPVALRHRRVPFHLRPSVEKELLSLEEQGVIEKVDGPTPWVSPLVIAPKPKQPGAIRLCVDMRLPNKAIKRERHITPTMDDIIADLNGAQWFSKLDLNAGYHQLELEPESRNITTFSTNVGLRRYKRLSFVVSSAAEVFQNAIRETLSGLPGVINLSDDILIYSKTREEHHRHLRATLKRLAGAGLTLHKKKCAFFQNSVEFFGYVFSKEGLQVDPRKAEAIRQAPVPLNPTEVHSFLGMATYCGR</sequence>
<evidence type="ECO:0000256" key="1">
    <source>
        <dbReference type="ARBA" id="ARBA00010879"/>
    </source>
</evidence>
<dbReference type="SUPFAM" id="SSF56672">
    <property type="entry name" value="DNA/RNA polymerases"/>
    <property type="match status" value="1"/>
</dbReference>
<dbReference type="InterPro" id="IPR050951">
    <property type="entry name" value="Retrovirus_Pol_polyprotein"/>
</dbReference>
<protein>
    <recommendedName>
        <fullName evidence="2">ribonuclease H</fullName>
        <ecNumber evidence="2">3.1.26.4</ecNumber>
    </recommendedName>
</protein>
<dbReference type="SUPFAM" id="SSF50630">
    <property type="entry name" value="Acid proteases"/>
    <property type="match status" value="1"/>
</dbReference>
<evidence type="ECO:0000256" key="3">
    <source>
        <dbReference type="ARBA" id="ARBA00022801"/>
    </source>
</evidence>
<gene>
    <name evidence="6" type="ORF">NDU88_003703</name>
</gene>
<dbReference type="GO" id="GO:0004190">
    <property type="term" value="F:aspartic-type endopeptidase activity"/>
    <property type="evidence" value="ECO:0007669"/>
    <property type="project" value="InterPro"/>
</dbReference>
<dbReference type="InterPro" id="IPR043502">
    <property type="entry name" value="DNA/RNA_pol_sf"/>
</dbReference>
<dbReference type="GO" id="GO:0004523">
    <property type="term" value="F:RNA-DNA hybrid ribonuclease activity"/>
    <property type="evidence" value="ECO:0007669"/>
    <property type="project" value="UniProtKB-EC"/>
</dbReference>
<proteinExistence type="inferred from homology"/>
<dbReference type="InterPro" id="IPR043128">
    <property type="entry name" value="Rev_trsase/Diguanyl_cyclase"/>
</dbReference>
<dbReference type="InterPro" id="IPR001969">
    <property type="entry name" value="Aspartic_peptidase_AS"/>
</dbReference>